<protein>
    <submittedName>
        <fullName evidence="2">Uncharacterized protein</fullName>
    </submittedName>
</protein>
<dbReference type="OrthoDB" id="27483at2759"/>
<feature type="region of interest" description="Disordered" evidence="1">
    <location>
        <begin position="381"/>
        <end position="400"/>
    </location>
</feature>
<keyword evidence="3" id="KW-1185">Reference proteome</keyword>
<name>A0A1J7IAP6_9PEZI</name>
<feature type="compositionally biased region" description="Polar residues" evidence="1">
    <location>
        <begin position="993"/>
        <end position="1003"/>
    </location>
</feature>
<feature type="region of interest" description="Disordered" evidence="1">
    <location>
        <begin position="993"/>
        <end position="1155"/>
    </location>
</feature>
<organism evidence="2 3">
    <name type="scientific">Coniochaeta ligniaria NRRL 30616</name>
    <dbReference type="NCBI Taxonomy" id="1408157"/>
    <lineage>
        <taxon>Eukaryota</taxon>
        <taxon>Fungi</taxon>
        <taxon>Dikarya</taxon>
        <taxon>Ascomycota</taxon>
        <taxon>Pezizomycotina</taxon>
        <taxon>Sordariomycetes</taxon>
        <taxon>Sordariomycetidae</taxon>
        <taxon>Coniochaetales</taxon>
        <taxon>Coniochaetaceae</taxon>
        <taxon>Coniochaeta</taxon>
    </lineage>
</organism>
<dbReference type="PANTHER" id="PTHR33099">
    <property type="entry name" value="FE2OG DIOXYGENASE DOMAIN-CONTAINING PROTEIN"/>
    <property type="match status" value="1"/>
</dbReference>
<feature type="compositionally biased region" description="Polar residues" evidence="1">
    <location>
        <begin position="1055"/>
        <end position="1065"/>
    </location>
</feature>
<dbReference type="Proteomes" id="UP000182658">
    <property type="component" value="Unassembled WGS sequence"/>
</dbReference>
<dbReference type="AlphaFoldDB" id="A0A1J7IAP6"/>
<feature type="compositionally biased region" description="Basic and acidic residues" evidence="1">
    <location>
        <begin position="43"/>
        <end position="52"/>
    </location>
</feature>
<feature type="compositionally biased region" description="Polar residues" evidence="1">
    <location>
        <begin position="53"/>
        <end position="62"/>
    </location>
</feature>
<dbReference type="PANTHER" id="PTHR33099:SF7">
    <property type="entry name" value="MYND-TYPE DOMAIN-CONTAINING PROTEIN"/>
    <property type="match status" value="1"/>
</dbReference>
<dbReference type="InParanoid" id="A0A1J7IAP6"/>
<proteinExistence type="predicted"/>
<evidence type="ECO:0000313" key="2">
    <source>
        <dbReference type="EMBL" id="OIW24743.1"/>
    </source>
</evidence>
<feature type="compositionally biased region" description="Acidic residues" evidence="1">
    <location>
        <begin position="385"/>
        <end position="400"/>
    </location>
</feature>
<dbReference type="Gene3D" id="2.60.120.620">
    <property type="entry name" value="q2cbj1_9rhob like domain"/>
    <property type="match status" value="1"/>
</dbReference>
<gene>
    <name evidence="2" type="ORF">CONLIGDRAFT_685690</name>
</gene>
<feature type="region of interest" description="Disordered" evidence="1">
    <location>
        <begin position="1"/>
        <end position="65"/>
    </location>
</feature>
<sequence length="1155" mass="129525">MEPDIPRDIGSTGTDAATVVAEPATEEKERSLVTLEATADGSHSSKEDRDDNASVQSELSQESTHDGLHNDMLQALDSITSSGTFAAAHKLGEIFPGLVVEDVGPVDLPLQEGQAQQMIAKARQAPFGKGSETIVDTSVRNTWELDPAQFQLTNHHWPTFVSELCQAISTEAGLGAARVRADLYKMLIYEKGAMFKAHQDTEKIPNMFGTLVICLPSPHQGGNVVTKHRGRSKIFMTDNTPQSYIWWFSDVSHEVLPVISGYRVVLTYNLATDSSLPTLRPSAALARSEARPLRHALQRWLTQPKQKREAPYLYYGLDHQYTQGNISHRGLKTRDLAVVDILQQLSAALPFHVFLAVLEKEQSGSCEDTRDYNRGSGYDRGEWDGYFDDDDEEEEEEDDEDFHDLEDIFDTSYRIQSLVDLGGRELGMETSFDLDNVVQGEYDLFPEDPEDEDYVGFKGNSGPSATHWYRASAVVIVPRDHLVDYLSSASQLSSLQSVTEYIAEACLEVFESERGSALDIWNAFYEEIFNERGGMTKATPETKELVLLATLMMRDWGLWNDLITSMAGDKHDLPNHFFFEVCEEILMSELTFGEIEEGMTTLVTVLPTLARQYEAISLFVDLDAHGHNEINDDLRILMEAWARQACTRVLAEDRSLGWKDGLAIVNIAFERFDLAFFKEVTVPIFEKRIKDFGFSFGYLNHFRTYITADDKDLNHDEGKTLYKCLATFLVENIDASLLHSHQGLEARVAAAKPIHNSYMFPSRMQRDDPSLQADPLDTVDYGVLLVFIKGILMADMPLPTVQKLFFKLTDQAGRIHATEFHPLWLPFLRGFVRVLERCSVPVTAPRYRHFYAAVLEAYIQNYVGKEPTDTSSLVQPSVSCHCRDCEALNAFLTNPHRKVDRFPVGKERRQHLHQQLEYAGIDCTHKTERYGNPQTLVVTKNFTQQVQTRTVWKARAEAAMEQFELFDPDHLRTLLGHDYSKIVGLVDVRAVPNQQDAPPNISRQPPQGQVQPSTQPPPSAQPKQVVQIHHHGLPPNLPRSSLHPQPNPAARPYQSPYSQSGFTARQGQPPQPKLQLPPGVKEVGFFPNATRPQPTTGPQFGVLTPASGNQPHRQGRAFPKLESPGSGAVGIKQETGKKRKASEIEPEIIDLTGDD</sequence>
<dbReference type="EMBL" id="KV875103">
    <property type="protein sequence ID" value="OIW24743.1"/>
    <property type="molecule type" value="Genomic_DNA"/>
</dbReference>
<evidence type="ECO:0000313" key="3">
    <source>
        <dbReference type="Proteomes" id="UP000182658"/>
    </source>
</evidence>
<feature type="compositionally biased region" description="Acidic residues" evidence="1">
    <location>
        <begin position="1144"/>
        <end position="1155"/>
    </location>
</feature>
<feature type="compositionally biased region" description="Low complexity" evidence="1">
    <location>
        <begin position="1004"/>
        <end position="1013"/>
    </location>
</feature>
<reference evidence="2 3" key="1">
    <citation type="submission" date="2016-10" db="EMBL/GenBank/DDBJ databases">
        <title>Draft genome sequence of Coniochaeta ligniaria NRRL30616, a lignocellulolytic fungus for bioabatement of inhibitors in plant biomass hydrolysates.</title>
        <authorList>
            <consortium name="DOE Joint Genome Institute"/>
            <person name="Jimenez D.J."/>
            <person name="Hector R.E."/>
            <person name="Riley R."/>
            <person name="Sun H."/>
            <person name="Grigoriev I.V."/>
            <person name="Van Elsas J.D."/>
            <person name="Nichols N.N."/>
        </authorList>
    </citation>
    <scope>NUCLEOTIDE SEQUENCE [LARGE SCALE GENOMIC DNA]</scope>
    <source>
        <strain evidence="2 3">NRRL 30616</strain>
    </source>
</reference>
<evidence type="ECO:0000256" key="1">
    <source>
        <dbReference type="SAM" id="MobiDB-lite"/>
    </source>
</evidence>
<accession>A0A1J7IAP6</accession>